<dbReference type="AlphaFoldDB" id="A0AAE1NLD0"/>
<organism evidence="2 3">
    <name type="scientific">Petrolisthes manimaculis</name>
    <dbReference type="NCBI Taxonomy" id="1843537"/>
    <lineage>
        <taxon>Eukaryota</taxon>
        <taxon>Metazoa</taxon>
        <taxon>Ecdysozoa</taxon>
        <taxon>Arthropoda</taxon>
        <taxon>Crustacea</taxon>
        <taxon>Multicrustacea</taxon>
        <taxon>Malacostraca</taxon>
        <taxon>Eumalacostraca</taxon>
        <taxon>Eucarida</taxon>
        <taxon>Decapoda</taxon>
        <taxon>Pleocyemata</taxon>
        <taxon>Anomura</taxon>
        <taxon>Galatheoidea</taxon>
        <taxon>Porcellanidae</taxon>
        <taxon>Petrolisthes</taxon>
    </lineage>
</organism>
<gene>
    <name evidence="2" type="ORF">Pmani_035911</name>
</gene>
<keyword evidence="3" id="KW-1185">Reference proteome</keyword>
<sequence length="127" mass="13297">MKGTYAFQLLSSLKPRLSQYGTLDIIPSSLATTPWPGYRAQQQAASVQISLYHLGPSLLPGRSDVGLSASASKNRKSQESATPQHSGSLGGGMRGVLCQTGVVLCCAGRRHSNAGVVICTARIGVVR</sequence>
<dbReference type="Proteomes" id="UP001292094">
    <property type="component" value="Unassembled WGS sequence"/>
</dbReference>
<dbReference type="EMBL" id="JAWZYT010005210">
    <property type="protein sequence ID" value="KAK4291247.1"/>
    <property type="molecule type" value="Genomic_DNA"/>
</dbReference>
<evidence type="ECO:0000313" key="2">
    <source>
        <dbReference type="EMBL" id="KAK4291247.1"/>
    </source>
</evidence>
<proteinExistence type="predicted"/>
<evidence type="ECO:0000313" key="3">
    <source>
        <dbReference type="Proteomes" id="UP001292094"/>
    </source>
</evidence>
<protein>
    <submittedName>
        <fullName evidence="2">Uncharacterized protein</fullName>
    </submittedName>
</protein>
<reference evidence="2" key="1">
    <citation type="submission" date="2023-11" db="EMBL/GenBank/DDBJ databases">
        <title>Genome assemblies of two species of porcelain crab, Petrolisthes cinctipes and Petrolisthes manimaculis (Anomura: Porcellanidae).</title>
        <authorList>
            <person name="Angst P."/>
        </authorList>
    </citation>
    <scope>NUCLEOTIDE SEQUENCE</scope>
    <source>
        <strain evidence="2">PB745_02</strain>
        <tissue evidence="2">Gill</tissue>
    </source>
</reference>
<comment type="caution">
    <text evidence="2">The sequence shown here is derived from an EMBL/GenBank/DDBJ whole genome shotgun (WGS) entry which is preliminary data.</text>
</comment>
<name>A0AAE1NLD0_9EUCA</name>
<evidence type="ECO:0000256" key="1">
    <source>
        <dbReference type="SAM" id="MobiDB-lite"/>
    </source>
</evidence>
<feature type="region of interest" description="Disordered" evidence="1">
    <location>
        <begin position="65"/>
        <end position="91"/>
    </location>
</feature>
<accession>A0AAE1NLD0</accession>